<dbReference type="AlphaFoldDB" id="A0AAV3XRI5"/>
<name>A0AAV3XRI5_9CYAN</name>
<evidence type="ECO:0000313" key="1">
    <source>
        <dbReference type="EMBL" id="GET44690.1"/>
    </source>
</evidence>
<gene>
    <name evidence="1" type="ORF">MiSe_95230</name>
</gene>
<evidence type="ECO:0000313" key="2">
    <source>
        <dbReference type="Proteomes" id="UP001050975"/>
    </source>
</evidence>
<accession>A0AAV3XRI5</accession>
<proteinExistence type="predicted"/>
<protein>
    <submittedName>
        <fullName evidence="1">Uncharacterized protein</fullName>
    </submittedName>
</protein>
<sequence length="66" mass="7569">MAQELIDLKPSISEEIYKNHSSKIKNQVFDLSRGTASARFATNEKILDRRAPTTNFKTRSNSEVKR</sequence>
<dbReference type="Proteomes" id="UP001050975">
    <property type="component" value="Unassembled WGS sequence"/>
</dbReference>
<reference evidence="1" key="1">
    <citation type="submission" date="2019-10" db="EMBL/GenBank/DDBJ databases">
        <title>Draft genome sequece of Microseira wollei NIES-4236.</title>
        <authorList>
            <person name="Yamaguchi H."/>
            <person name="Suzuki S."/>
            <person name="Kawachi M."/>
        </authorList>
    </citation>
    <scope>NUCLEOTIDE SEQUENCE</scope>
    <source>
        <strain evidence="1">NIES-4236</strain>
    </source>
</reference>
<organism evidence="1 2">
    <name type="scientific">Microseira wollei NIES-4236</name>
    <dbReference type="NCBI Taxonomy" id="2530354"/>
    <lineage>
        <taxon>Bacteria</taxon>
        <taxon>Bacillati</taxon>
        <taxon>Cyanobacteriota</taxon>
        <taxon>Cyanophyceae</taxon>
        <taxon>Oscillatoriophycideae</taxon>
        <taxon>Aerosakkonematales</taxon>
        <taxon>Aerosakkonemataceae</taxon>
        <taxon>Microseira</taxon>
    </lineage>
</organism>
<dbReference type="EMBL" id="BLAY01000598">
    <property type="protein sequence ID" value="GET44690.1"/>
    <property type="molecule type" value="Genomic_DNA"/>
</dbReference>
<keyword evidence="2" id="KW-1185">Reference proteome</keyword>
<comment type="caution">
    <text evidence="1">The sequence shown here is derived from an EMBL/GenBank/DDBJ whole genome shotgun (WGS) entry which is preliminary data.</text>
</comment>